<dbReference type="InterPro" id="IPR017476">
    <property type="entry name" value="UDP-Glc/GDP-Man"/>
</dbReference>
<dbReference type="PIRSF" id="PIRSF500134">
    <property type="entry name" value="UDPglc_DH_bac"/>
    <property type="match status" value="1"/>
</dbReference>
<proteinExistence type="inferred from homology"/>
<feature type="binding site" evidence="10">
    <location>
        <begin position="258"/>
        <end position="262"/>
    </location>
    <ligand>
        <name>substrate</name>
    </ligand>
</feature>
<evidence type="ECO:0000256" key="7">
    <source>
        <dbReference type="ARBA" id="ARBA00047473"/>
    </source>
</evidence>
<feature type="domain" description="UDP-glucose/GDP-mannose dehydrogenase C-terminal" evidence="12">
    <location>
        <begin position="323"/>
        <end position="425"/>
    </location>
</feature>
<dbReference type="AlphaFoldDB" id="A0A1M3L159"/>
<dbReference type="InterPro" id="IPR014026">
    <property type="entry name" value="UDP-Glc/GDP-Man_DH_dimer"/>
</dbReference>
<keyword evidence="5 8" id="KW-0560">Oxidoreductase</keyword>
<evidence type="ECO:0000313" key="13">
    <source>
        <dbReference type="EMBL" id="OJX58638.1"/>
    </source>
</evidence>
<organism evidence="13 14">
    <name type="scientific">Candidatus Kapaibacterium thiocyanatum</name>
    <dbReference type="NCBI Taxonomy" id="1895771"/>
    <lineage>
        <taxon>Bacteria</taxon>
        <taxon>Pseudomonadati</taxon>
        <taxon>Candidatus Kapaibacteriota</taxon>
        <taxon>Candidatus Kapaibacteriia</taxon>
        <taxon>Candidatus Kapaibacteriales</taxon>
        <taxon>Candidatus Kapaibacteriaceae</taxon>
        <taxon>Candidatus Kapaibacterium</taxon>
    </lineage>
</organism>
<protein>
    <recommendedName>
        <fullName evidence="4 8">UDP-glucose 6-dehydrogenase</fullName>
        <ecNumber evidence="3 8">1.1.1.22</ecNumber>
    </recommendedName>
</protein>
<evidence type="ECO:0000256" key="5">
    <source>
        <dbReference type="ARBA" id="ARBA00023002"/>
    </source>
</evidence>
<feature type="binding site" evidence="11">
    <location>
        <position position="37"/>
    </location>
    <ligand>
        <name>NAD(+)</name>
        <dbReference type="ChEBI" id="CHEBI:57540"/>
    </ligand>
</feature>
<dbReference type="Pfam" id="PF03721">
    <property type="entry name" value="UDPG_MGDP_dh_N"/>
    <property type="match status" value="1"/>
</dbReference>
<comment type="caution">
    <text evidence="13">The sequence shown here is derived from an EMBL/GenBank/DDBJ whole genome shotgun (WGS) entry which is preliminary data.</text>
</comment>
<comment type="similarity">
    <text evidence="2 8">Belongs to the UDP-glucose/GDP-mannose dehydrogenase family.</text>
</comment>
<dbReference type="SUPFAM" id="SSF48179">
    <property type="entry name" value="6-phosphogluconate dehydrogenase C-terminal domain-like"/>
    <property type="match status" value="1"/>
</dbReference>
<dbReference type="GO" id="GO:0006065">
    <property type="term" value="P:UDP-glucuronate biosynthetic process"/>
    <property type="evidence" value="ECO:0007669"/>
    <property type="project" value="UniProtKB-UniPathway"/>
</dbReference>
<evidence type="ECO:0000259" key="12">
    <source>
        <dbReference type="SMART" id="SM00984"/>
    </source>
</evidence>
<dbReference type="InterPro" id="IPR001732">
    <property type="entry name" value="UDP-Glc/GDP-Man_DH_N"/>
</dbReference>
<feature type="binding site" evidence="10">
    <location>
        <position position="213"/>
    </location>
    <ligand>
        <name>substrate</name>
    </ligand>
</feature>
<dbReference type="EC" id="1.1.1.22" evidence="3 8"/>
<dbReference type="EMBL" id="MKVH01000017">
    <property type="protein sequence ID" value="OJX58638.1"/>
    <property type="molecule type" value="Genomic_DNA"/>
</dbReference>
<feature type="binding site" evidence="11">
    <location>
        <position position="272"/>
    </location>
    <ligand>
        <name>NAD(+)</name>
        <dbReference type="ChEBI" id="CHEBI:57540"/>
    </ligand>
</feature>
<feature type="binding site" evidence="10">
    <location>
        <position position="266"/>
    </location>
    <ligand>
        <name>substrate</name>
    </ligand>
</feature>
<evidence type="ECO:0000256" key="1">
    <source>
        <dbReference type="ARBA" id="ARBA00004701"/>
    </source>
</evidence>
<dbReference type="InterPro" id="IPR014027">
    <property type="entry name" value="UDP-Glc/GDP-Man_DH_C"/>
</dbReference>
<dbReference type="InterPro" id="IPR036220">
    <property type="entry name" value="UDP-Glc/GDP-Man_DH_C_sf"/>
</dbReference>
<evidence type="ECO:0000256" key="6">
    <source>
        <dbReference type="ARBA" id="ARBA00023027"/>
    </source>
</evidence>
<evidence type="ECO:0000256" key="4">
    <source>
        <dbReference type="ARBA" id="ARBA00015132"/>
    </source>
</evidence>
<dbReference type="SUPFAM" id="SSF52413">
    <property type="entry name" value="UDP-glucose/GDP-mannose dehydrogenase C-terminal domain"/>
    <property type="match status" value="1"/>
</dbReference>
<feature type="binding site" evidence="11">
    <location>
        <position position="161"/>
    </location>
    <ligand>
        <name>NAD(+)</name>
        <dbReference type="ChEBI" id="CHEBI:57540"/>
    </ligand>
</feature>
<comment type="pathway">
    <text evidence="1">Nucleotide-sugar biosynthesis; UDP-alpha-D-glucuronate biosynthesis; UDP-alpha-D-glucuronate from UDP-alpha-D-glucose: step 1/1.</text>
</comment>
<dbReference type="Gene3D" id="1.20.5.100">
    <property type="entry name" value="Cytochrome c1, transmembrane anchor, C-terminal"/>
    <property type="match status" value="1"/>
</dbReference>
<gene>
    <name evidence="13" type="ORF">BGO89_00045</name>
</gene>
<dbReference type="Pfam" id="PF00984">
    <property type="entry name" value="UDPG_MGDP_dh"/>
    <property type="match status" value="1"/>
</dbReference>
<keyword evidence="6 8" id="KW-0520">NAD</keyword>
<feature type="binding site" evidence="11">
    <location>
        <position position="337"/>
    </location>
    <ligand>
        <name>NAD(+)</name>
        <dbReference type="ChEBI" id="CHEBI:57540"/>
    </ligand>
</feature>
<evidence type="ECO:0000256" key="11">
    <source>
        <dbReference type="PIRSR" id="PIRSR500134-3"/>
    </source>
</evidence>
<dbReference type="InterPro" id="IPR008927">
    <property type="entry name" value="6-PGluconate_DH-like_C_sf"/>
</dbReference>
<dbReference type="SUPFAM" id="SSF51735">
    <property type="entry name" value="NAD(P)-binding Rossmann-fold domains"/>
    <property type="match status" value="1"/>
</dbReference>
<dbReference type="Pfam" id="PF03720">
    <property type="entry name" value="UDPG_MGDP_dh_C"/>
    <property type="match status" value="1"/>
</dbReference>
<dbReference type="InterPro" id="IPR036291">
    <property type="entry name" value="NAD(P)-bd_dom_sf"/>
</dbReference>
<reference evidence="13 14" key="1">
    <citation type="submission" date="2016-09" db="EMBL/GenBank/DDBJ databases">
        <title>Genome-resolved meta-omics ties microbial dynamics to process performance in biotechnology for thiocyanate degradation.</title>
        <authorList>
            <person name="Kantor R.S."/>
            <person name="Huddy R.J."/>
            <person name="Iyer R."/>
            <person name="Thomas B.C."/>
            <person name="Brown C.T."/>
            <person name="Anantharaman K."/>
            <person name="Tringe S."/>
            <person name="Hettich R.L."/>
            <person name="Harrison S.T."/>
            <person name="Banfield J.F."/>
        </authorList>
    </citation>
    <scope>NUCLEOTIDE SEQUENCE [LARGE SCALE GENOMIC DNA]</scope>
    <source>
        <strain evidence="13">59-99</strain>
    </source>
</reference>
<dbReference type="PIRSF" id="PIRSF000124">
    <property type="entry name" value="UDPglc_GDPman_dh"/>
    <property type="match status" value="1"/>
</dbReference>
<evidence type="ECO:0000313" key="14">
    <source>
        <dbReference type="Proteomes" id="UP000184233"/>
    </source>
</evidence>
<feature type="binding site" evidence="11">
    <location>
        <position position="88"/>
    </location>
    <ligand>
        <name>NAD(+)</name>
        <dbReference type="ChEBI" id="CHEBI:57540"/>
    </ligand>
</feature>
<dbReference type="PANTHER" id="PTHR43750">
    <property type="entry name" value="UDP-GLUCOSE 6-DEHYDROGENASE TUAD"/>
    <property type="match status" value="1"/>
</dbReference>
<evidence type="ECO:0000256" key="8">
    <source>
        <dbReference type="PIRNR" id="PIRNR000124"/>
    </source>
</evidence>
<feature type="binding site" evidence="10">
    <location>
        <position position="330"/>
    </location>
    <ligand>
        <name>substrate</name>
    </ligand>
</feature>
<evidence type="ECO:0000256" key="3">
    <source>
        <dbReference type="ARBA" id="ARBA00012954"/>
    </source>
</evidence>
<dbReference type="UniPathway" id="UPA00038">
    <property type="reaction ID" value="UER00491"/>
</dbReference>
<dbReference type="InterPro" id="IPR028357">
    <property type="entry name" value="UDPglc_DH_bac"/>
</dbReference>
<dbReference type="NCBIfam" id="TIGR03026">
    <property type="entry name" value="NDP-sugDHase"/>
    <property type="match status" value="1"/>
</dbReference>
<name>A0A1M3L159_9BACT</name>
<feature type="binding site" evidence="11">
    <location>
        <position position="128"/>
    </location>
    <ligand>
        <name>NAD(+)</name>
        <dbReference type="ChEBI" id="CHEBI:57540"/>
    </ligand>
</feature>
<evidence type="ECO:0000256" key="9">
    <source>
        <dbReference type="PIRSR" id="PIRSR500134-1"/>
    </source>
</evidence>
<dbReference type="GO" id="GO:0000271">
    <property type="term" value="P:polysaccharide biosynthetic process"/>
    <property type="evidence" value="ECO:0007669"/>
    <property type="project" value="InterPro"/>
</dbReference>
<dbReference type="Proteomes" id="UP000184233">
    <property type="component" value="Unassembled WGS sequence"/>
</dbReference>
<dbReference type="GO" id="GO:0051287">
    <property type="term" value="F:NAD binding"/>
    <property type="evidence" value="ECO:0007669"/>
    <property type="project" value="InterPro"/>
</dbReference>
<sequence length="449" mass="50028">MSYSIGVIGTGYVGLVTGTCLAESGNRVLCIDVDPAKIDKLRRGEVPIYEPGLDHLLERNIREQRLTFSLDLTDAVRECKLLMLCLPTPPDEDGSADLGYVLGVSRDIAVLLNELDIKEPRIVINKSTVPVGTTARIQSIFDELAPARQVDVVSNPEFLREGFAVEDFMKPDRVVVGTSSPYAEEVMRDLYEPFMQSGNPVLVFDVKSAEIAKYAANAFLATKISFMNDLSAYCETVGADIENVRIGIGADDRIGRRFLFAGIGYGGSCFPKDVKAIIHSARQASTPLAILESVQDVNKRQAVRFMDRLRKRFDGLMEGREVALWGLAFKPDTDDVREAPAFTLIDMLLAEGASVRAYDPEAVTSTQRVYGDRIRYARSMYDAVDQADVLLIATEWNEFRKPDWTLVKEKLVRPLVFDGRNMYELDDMLAEEIEYHSIGRGTVIPDTED</sequence>
<feature type="active site" description="Nucleophile" evidence="9">
    <location>
        <position position="269"/>
    </location>
</feature>
<feature type="binding site" evidence="11">
    <location>
        <position position="32"/>
    </location>
    <ligand>
        <name>NAD(+)</name>
        <dbReference type="ChEBI" id="CHEBI:57540"/>
    </ligand>
</feature>
<evidence type="ECO:0000256" key="2">
    <source>
        <dbReference type="ARBA" id="ARBA00006601"/>
    </source>
</evidence>
<dbReference type="STRING" id="1895771.BGO89_00045"/>
<evidence type="ECO:0000256" key="10">
    <source>
        <dbReference type="PIRSR" id="PIRSR500134-2"/>
    </source>
</evidence>
<dbReference type="SMART" id="SM00984">
    <property type="entry name" value="UDPG_MGDP_dh_C"/>
    <property type="match status" value="1"/>
</dbReference>
<dbReference type="GO" id="GO:0003979">
    <property type="term" value="F:UDP-glucose 6-dehydrogenase activity"/>
    <property type="evidence" value="ECO:0007669"/>
    <property type="project" value="UniProtKB-EC"/>
</dbReference>
<dbReference type="PANTHER" id="PTHR43750:SF3">
    <property type="entry name" value="UDP-GLUCOSE 6-DEHYDROGENASE TUAD"/>
    <property type="match status" value="1"/>
</dbReference>
<dbReference type="Gene3D" id="3.40.50.720">
    <property type="entry name" value="NAD(P)-binding Rossmann-like Domain"/>
    <property type="match status" value="2"/>
</dbReference>
<accession>A0A1M3L159</accession>
<comment type="catalytic activity">
    <reaction evidence="7 8">
        <text>UDP-alpha-D-glucose + 2 NAD(+) + H2O = UDP-alpha-D-glucuronate + 2 NADH + 3 H(+)</text>
        <dbReference type="Rhea" id="RHEA:23596"/>
        <dbReference type="ChEBI" id="CHEBI:15377"/>
        <dbReference type="ChEBI" id="CHEBI:15378"/>
        <dbReference type="ChEBI" id="CHEBI:57540"/>
        <dbReference type="ChEBI" id="CHEBI:57945"/>
        <dbReference type="ChEBI" id="CHEBI:58052"/>
        <dbReference type="ChEBI" id="CHEBI:58885"/>
        <dbReference type="EC" id="1.1.1.22"/>
    </reaction>
</comment>
<feature type="binding site" evidence="10">
    <location>
        <begin position="158"/>
        <end position="161"/>
    </location>
    <ligand>
        <name>substrate</name>
    </ligand>
</feature>